<dbReference type="GO" id="GO:0008295">
    <property type="term" value="P:spermidine biosynthetic process"/>
    <property type="evidence" value="ECO:0007669"/>
    <property type="project" value="InterPro"/>
</dbReference>
<reference evidence="9" key="1">
    <citation type="journal article" date="2020" name="Nature">
        <title>Giant virus diversity and host interactions through global metagenomics.</title>
        <authorList>
            <person name="Schulz F."/>
            <person name="Roux S."/>
            <person name="Paez-Espino D."/>
            <person name="Jungbluth S."/>
            <person name="Walsh D.A."/>
            <person name="Denef V.J."/>
            <person name="McMahon K.D."/>
            <person name="Konstantinidis K.T."/>
            <person name="Eloe-Fadrosh E.A."/>
            <person name="Kyrpides N.C."/>
            <person name="Woyke T."/>
        </authorList>
    </citation>
    <scope>NUCLEOTIDE SEQUENCE</scope>
    <source>
        <strain evidence="9">GVMAG-S-3300013014-104</strain>
    </source>
</reference>
<evidence type="ECO:0000256" key="4">
    <source>
        <dbReference type="ARBA" id="ARBA00023115"/>
    </source>
</evidence>
<organism evidence="9">
    <name type="scientific">viral metagenome</name>
    <dbReference type="NCBI Taxonomy" id="1070528"/>
    <lineage>
        <taxon>unclassified sequences</taxon>
        <taxon>metagenomes</taxon>
        <taxon>organismal metagenomes</taxon>
    </lineage>
</organism>
<evidence type="ECO:0000256" key="8">
    <source>
        <dbReference type="ARBA" id="ARBA00023317"/>
    </source>
</evidence>
<dbReference type="NCBIfam" id="TIGR03330">
    <property type="entry name" value="SAM_DCase_Bsu"/>
    <property type="match status" value="1"/>
</dbReference>
<evidence type="ECO:0000256" key="7">
    <source>
        <dbReference type="ARBA" id="ARBA00023270"/>
    </source>
</evidence>
<comment type="cofactor">
    <cofactor evidence="1">
        <name>pyruvate</name>
        <dbReference type="ChEBI" id="CHEBI:15361"/>
    </cofactor>
</comment>
<evidence type="ECO:0000256" key="6">
    <source>
        <dbReference type="ARBA" id="ARBA00023239"/>
    </source>
</evidence>
<evidence type="ECO:0008006" key="10">
    <source>
        <dbReference type="Google" id="ProtNLM"/>
    </source>
</evidence>
<name>A0A6C0KQK7_9ZZZZ</name>
<evidence type="ECO:0000313" key="9">
    <source>
        <dbReference type="EMBL" id="QHU19471.1"/>
    </source>
</evidence>
<dbReference type="SUPFAM" id="SSF56276">
    <property type="entry name" value="S-adenosylmethionine decarboxylase"/>
    <property type="match status" value="1"/>
</dbReference>
<proteinExistence type="predicted"/>
<accession>A0A6C0KQK7</accession>
<keyword evidence="6" id="KW-0456">Lyase</keyword>
<dbReference type="GO" id="GO:0005829">
    <property type="term" value="C:cytosol"/>
    <property type="evidence" value="ECO:0007669"/>
    <property type="project" value="TreeGrafter"/>
</dbReference>
<evidence type="ECO:0000256" key="3">
    <source>
        <dbReference type="ARBA" id="ARBA00022813"/>
    </source>
</evidence>
<keyword evidence="5" id="KW-0865">Zymogen</keyword>
<keyword evidence="2" id="KW-0210">Decarboxylase</keyword>
<dbReference type="Pfam" id="PF02675">
    <property type="entry name" value="AdoMet_dc"/>
    <property type="match status" value="1"/>
</dbReference>
<evidence type="ECO:0000256" key="1">
    <source>
        <dbReference type="ARBA" id="ARBA00001928"/>
    </source>
</evidence>
<dbReference type="PANTHER" id="PTHR33866">
    <property type="entry name" value="S-ADENOSYLMETHIONINE DECARBOXYLASE PROENZYME"/>
    <property type="match status" value="1"/>
</dbReference>
<dbReference type="GO" id="GO:0004014">
    <property type="term" value="F:adenosylmethionine decarboxylase activity"/>
    <property type="evidence" value="ECO:0007669"/>
    <property type="project" value="InterPro"/>
</dbReference>
<keyword evidence="8" id="KW-0670">Pyruvate</keyword>
<keyword evidence="7" id="KW-0704">Schiff base</keyword>
<keyword evidence="4" id="KW-0620">Polyamine biosynthesis</keyword>
<dbReference type="InterPro" id="IPR003826">
    <property type="entry name" value="AdoMetDC_fam_prok"/>
</dbReference>
<evidence type="ECO:0000256" key="5">
    <source>
        <dbReference type="ARBA" id="ARBA00023145"/>
    </source>
</evidence>
<dbReference type="InterPro" id="IPR016067">
    <property type="entry name" value="S-AdoMet_deCO2ase_core"/>
</dbReference>
<protein>
    <recommendedName>
        <fullName evidence="10">S-adenosylmethionine decarboxylase</fullName>
    </recommendedName>
</protein>
<evidence type="ECO:0000256" key="2">
    <source>
        <dbReference type="ARBA" id="ARBA00022793"/>
    </source>
</evidence>
<dbReference type="AlphaFoldDB" id="A0A6C0KQK7"/>
<dbReference type="Gene3D" id="3.60.90.10">
    <property type="entry name" value="S-adenosylmethionine decarboxylase"/>
    <property type="match status" value="1"/>
</dbReference>
<dbReference type="PANTHER" id="PTHR33866:SF2">
    <property type="entry name" value="S-ADENOSYLMETHIONINE DECARBOXYLASE PROENZYME"/>
    <property type="match status" value="1"/>
</dbReference>
<dbReference type="EMBL" id="MN740951">
    <property type="protein sequence ID" value="QHU19471.1"/>
    <property type="molecule type" value="Genomic_DNA"/>
</dbReference>
<sequence length="121" mass="14126">MQIGSHILVDMFDIDKEKIIKINNNDENIEKWNTFIKESFLEANINLLNISWHNFDNQGAFTALYLLSESHLSIHTWPEHNFIALDVFTCGKSDPKFIVDRIINYFSPKKYIINPLQRGNG</sequence>
<dbReference type="InterPro" id="IPR017716">
    <property type="entry name" value="S-AdoMet_deCOase_pro-enz"/>
</dbReference>
<keyword evidence="3" id="KW-0068">Autocatalytic cleavage</keyword>